<evidence type="ECO:0000313" key="1">
    <source>
        <dbReference type="EMBL" id="GAJ10860.1"/>
    </source>
</evidence>
<proteinExistence type="predicted"/>
<dbReference type="EMBL" id="BARW01026931">
    <property type="protein sequence ID" value="GAJ10860.1"/>
    <property type="molecule type" value="Genomic_DNA"/>
</dbReference>
<gene>
    <name evidence="1" type="ORF">S12H4_43814</name>
</gene>
<comment type="caution">
    <text evidence="1">The sequence shown here is derived from an EMBL/GenBank/DDBJ whole genome shotgun (WGS) entry which is preliminary data.</text>
</comment>
<dbReference type="SUPFAM" id="SSF48452">
    <property type="entry name" value="TPR-like"/>
    <property type="match status" value="1"/>
</dbReference>
<sequence length="258" mass="29412">SLNPTEIILKLLRIEASINIVAEQQEVTTAKRRALADEADELVRLRKEHPDSVDIRILQAMIAIYLDDPNTAERELKLAIDECEESLRAEMQLSRFYYRTKRIAEAISTCQSACENHSEVAEPWLSLSGLYIANKDYDSARSCLQQALGVVVGKWEKRSVSMSLALLELTQGDRPSGISILSEVAEQDEREIRARTLLLGIREVQEDQVKVRELIDEIQEAEGESGLMWRLYQAALWLASDEWRSKQQDIAAYLQYCI</sequence>
<name>X1VPE0_9ZZZZ</name>
<reference evidence="1" key="1">
    <citation type="journal article" date="2014" name="Front. Microbiol.">
        <title>High frequency of phylogenetically diverse reductive dehalogenase-homologous genes in deep subseafloor sedimentary metagenomes.</title>
        <authorList>
            <person name="Kawai M."/>
            <person name="Futagami T."/>
            <person name="Toyoda A."/>
            <person name="Takaki Y."/>
            <person name="Nishi S."/>
            <person name="Hori S."/>
            <person name="Arai W."/>
            <person name="Tsubouchi T."/>
            <person name="Morono Y."/>
            <person name="Uchiyama I."/>
            <person name="Ito T."/>
            <person name="Fujiyama A."/>
            <person name="Inagaki F."/>
            <person name="Takami H."/>
        </authorList>
    </citation>
    <scope>NUCLEOTIDE SEQUENCE</scope>
    <source>
        <strain evidence="1">Expedition CK06-06</strain>
    </source>
</reference>
<feature type="non-terminal residue" evidence="1">
    <location>
        <position position="1"/>
    </location>
</feature>
<dbReference type="Pfam" id="PF25058">
    <property type="entry name" value="ARM_TT21"/>
    <property type="match status" value="1"/>
</dbReference>
<dbReference type="AlphaFoldDB" id="X1VPE0"/>
<dbReference type="Gene3D" id="1.25.40.10">
    <property type="entry name" value="Tetratricopeptide repeat domain"/>
    <property type="match status" value="1"/>
</dbReference>
<accession>X1VPE0</accession>
<organism evidence="1">
    <name type="scientific">marine sediment metagenome</name>
    <dbReference type="NCBI Taxonomy" id="412755"/>
    <lineage>
        <taxon>unclassified sequences</taxon>
        <taxon>metagenomes</taxon>
        <taxon>ecological metagenomes</taxon>
    </lineage>
</organism>
<feature type="non-terminal residue" evidence="1">
    <location>
        <position position="258"/>
    </location>
</feature>
<protein>
    <submittedName>
        <fullName evidence="1">Uncharacterized protein</fullName>
    </submittedName>
</protein>
<dbReference type="InterPro" id="IPR011990">
    <property type="entry name" value="TPR-like_helical_dom_sf"/>
</dbReference>